<dbReference type="PANTHER" id="PTHR31030:SF1">
    <property type="entry name" value="PLASMA MEMBRANE FUSION PROTEIN PRM1"/>
    <property type="match status" value="1"/>
</dbReference>
<keyword evidence="13" id="KW-1185">Reference proteome</keyword>
<dbReference type="GO" id="GO:0043332">
    <property type="term" value="C:mating projection tip"/>
    <property type="evidence" value="ECO:0007669"/>
    <property type="project" value="UniProtKB-UniRule"/>
</dbReference>
<evidence type="ECO:0000256" key="7">
    <source>
        <dbReference type="ARBA" id="ARBA00022989"/>
    </source>
</evidence>
<evidence type="ECO:0000256" key="8">
    <source>
        <dbReference type="ARBA" id="ARBA00023136"/>
    </source>
</evidence>
<evidence type="ECO:0000313" key="13">
    <source>
        <dbReference type="Proteomes" id="UP001212997"/>
    </source>
</evidence>
<dbReference type="Proteomes" id="UP001212997">
    <property type="component" value="Unassembled WGS sequence"/>
</dbReference>
<feature type="compositionally biased region" description="Polar residues" evidence="11">
    <location>
        <begin position="1037"/>
        <end position="1053"/>
    </location>
</feature>
<reference evidence="12" key="1">
    <citation type="submission" date="2022-07" db="EMBL/GenBank/DDBJ databases">
        <title>Genome Sequence of Physisporinus lineatus.</title>
        <authorList>
            <person name="Buettner E."/>
        </authorList>
    </citation>
    <scope>NUCLEOTIDE SEQUENCE</scope>
    <source>
        <strain evidence="12">VT162</strain>
    </source>
</reference>
<feature type="transmembrane region" description="Helical" evidence="10">
    <location>
        <begin position="35"/>
        <end position="56"/>
    </location>
</feature>
<protein>
    <recommendedName>
        <fullName evidence="10">Plasma membrane fusion protein PRM1</fullName>
    </recommendedName>
</protein>
<evidence type="ECO:0000313" key="12">
    <source>
        <dbReference type="EMBL" id="KAJ3487408.1"/>
    </source>
</evidence>
<keyword evidence="8 10" id="KW-0472">Membrane</keyword>
<evidence type="ECO:0000256" key="1">
    <source>
        <dbReference type="ARBA" id="ARBA00002512"/>
    </source>
</evidence>
<accession>A0AAD5V684</accession>
<keyword evidence="7 10" id="KW-1133">Transmembrane helix</keyword>
<feature type="transmembrane region" description="Helical" evidence="10">
    <location>
        <begin position="408"/>
        <end position="429"/>
    </location>
</feature>
<name>A0AAD5V684_9APHY</name>
<dbReference type="GO" id="GO:0005886">
    <property type="term" value="C:plasma membrane"/>
    <property type="evidence" value="ECO:0007669"/>
    <property type="project" value="UniProtKB-SubCell"/>
</dbReference>
<dbReference type="GO" id="GO:0032220">
    <property type="term" value="P:plasma membrane fusion involved in cytogamy"/>
    <property type="evidence" value="ECO:0007669"/>
    <property type="project" value="TreeGrafter"/>
</dbReference>
<keyword evidence="6 10" id="KW-0184">Conjugation</keyword>
<dbReference type="AlphaFoldDB" id="A0AAD5V684"/>
<keyword evidence="9" id="KW-0325">Glycoprotein</keyword>
<dbReference type="InterPro" id="IPR026777">
    <property type="entry name" value="PRM1"/>
</dbReference>
<gene>
    <name evidence="12" type="ORF">NLI96_g3549</name>
</gene>
<keyword evidence="4 10" id="KW-1003">Cell membrane</keyword>
<evidence type="ECO:0000256" key="9">
    <source>
        <dbReference type="ARBA" id="ARBA00023180"/>
    </source>
</evidence>
<evidence type="ECO:0000256" key="6">
    <source>
        <dbReference type="ARBA" id="ARBA00022971"/>
    </source>
</evidence>
<evidence type="ECO:0000256" key="4">
    <source>
        <dbReference type="ARBA" id="ARBA00022475"/>
    </source>
</evidence>
<comment type="subcellular location">
    <subcellularLocation>
        <location evidence="2 10">Cell membrane</location>
        <topology evidence="2 10">Multi-pass membrane protein</topology>
    </subcellularLocation>
</comment>
<feature type="region of interest" description="Disordered" evidence="11">
    <location>
        <begin position="813"/>
        <end position="885"/>
    </location>
</feature>
<dbReference type="EMBL" id="JANAWD010000093">
    <property type="protein sequence ID" value="KAJ3487408.1"/>
    <property type="molecule type" value="Genomic_DNA"/>
</dbReference>
<feature type="transmembrane region" description="Helical" evidence="10">
    <location>
        <begin position="310"/>
        <end position="332"/>
    </location>
</feature>
<proteinExistence type="inferred from homology"/>
<feature type="compositionally biased region" description="Basic and acidic residues" evidence="11">
    <location>
        <begin position="685"/>
        <end position="702"/>
    </location>
</feature>
<feature type="transmembrane region" description="Helical" evidence="10">
    <location>
        <begin position="619"/>
        <end position="641"/>
    </location>
</feature>
<evidence type="ECO:0000256" key="2">
    <source>
        <dbReference type="ARBA" id="ARBA00004651"/>
    </source>
</evidence>
<evidence type="ECO:0000256" key="10">
    <source>
        <dbReference type="RuleBase" id="RU366035"/>
    </source>
</evidence>
<comment type="similarity">
    <text evidence="3 10">Belongs to the PRM1 family.</text>
</comment>
<evidence type="ECO:0000256" key="5">
    <source>
        <dbReference type="ARBA" id="ARBA00022692"/>
    </source>
</evidence>
<evidence type="ECO:0000256" key="3">
    <source>
        <dbReference type="ARBA" id="ARBA00010780"/>
    </source>
</evidence>
<keyword evidence="5 10" id="KW-0812">Transmembrane</keyword>
<comment type="caution">
    <text evidence="12">The sequence shown here is derived from an EMBL/GenBank/DDBJ whole genome shotgun (WGS) entry which is preliminary data.</text>
</comment>
<feature type="compositionally biased region" description="Polar residues" evidence="11">
    <location>
        <begin position="866"/>
        <end position="882"/>
    </location>
</feature>
<sequence length="1053" mass="116352">MSTSPTQRWMSPPPVYEYSRSTPQYYTTLTPYLQLPHLLSLTWLAYPVLSLLFIAFRLQLSSDSARDAVANAKGDLLTACQAAEKAATAAASLPRYMASATNDRIAHAVNGTINGSRQALVLALTVMEAIINFIVDTYRSTFLCFLELVVRGALSLLIGAVQEFNDLISGTLNSVRTGIQSDIAKANSAIQSAVDAFNKINPFGDVSIPQFSIPSLDGLQNVTLPSNFQDALINLNSSLPSLSELKDSVEKLIDTPFELLKKDINDTFIGLSFDASVLPVPEQNTVTFCADMDTSVIDDLGRDLVKITRIGVVIIIILALLLIAGNCLLEWYQWRCLKRHLRYTREAWTTDPTLFHGGSKNAPTIELSDHNLLMLQAASSHPLLTKIANRLQSILRLSPSKHIHLQWFFHYVFHPPALACFLIGFFGILSVEIQLLAIGPLQAHYTQQAATSVNNFSNTIAASINASMYNQSAAYASSINTRVDNIQSTVNNGLFGWVNGTTTQLNTTINTFYSDIQNAVDTVFNNTVLDAPMQEFLRCILGTKVDAIENALTFLHDNLRVDVPRVNDTVLVLSPESVKEATQPIAQAAIGGTNGDTDDKGLVGRLVDSYVSALKKERIMFGIFMGLWGVVVLMALCIIFWHSYGRDWVEAYKKRKWQREQRAGIEGVVVPFRNIGHGRAGSSTSRDEKSQDGHDEAAHPRVDLPTFTPLPSPKPKYFSGLKSPVYPDSNRLQPPLQHPLNNRNSAFQRSWESLMDQANPIAPASESKPYKISAPMKLMAMRSRSSEDEEKAGASERESGTWLGRFTSAFWKREQAKQEQQPVAGPSSPPSITSSMTERPRPQLTIAVPPSIDEEPEPVSADPSRPTRQSTLETPVPTSAWSVSPRKHSWLPSIPTLKPLYRKSRPAASIPSDVHSTADSYGVPLRRTMRSTMQFAVPLHHGFEHPVPPTITPPSPPPMISPVYGQVTPREDQDYTSPTVFSRQSQIPLIFRAQHPHNLMMTQPTQQPRRSTQVVNPFATPFDDEHGVVEPSPPYISHSSARKSNSTNPFIVM</sequence>
<feature type="region of interest" description="Disordered" evidence="11">
    <location>
        <begin position="1034"/>
        <end position="1053"/>
    </location>
</feature>
<dbReference type="PANTHER" id="PTHR31030">
    <property type="entry name" value="PLASMA MEMBRANE FUSION PROTEIN PRM1"/>
    <property type="match status" value="1"/>
</dbReference>
<feature type="region of interest" description="Disordered" evidence="11">
    <location>
        <begin position="674"/>
        <end position="711"/>
    </location>
</feature>
<organism evidence="12 13">
    <name type="scientific">Meripilus lineatus</name>
    <dbReference type="NCBI Taxonomy" id="2056292"/>
    <lineage>
        <taxon>Eukaryota</taxon>
        <taxon>Fungi</taxon>
        <taxon>Dikarya</taxon>
        <taxon>Basidiomycota</taxon>
        <taxon>Agaricomycotina</taxon>
        <taxon>Agaricomycetes</taxon>
        <taxon>Polyporales</taxon>
        <taxon>Meripilaceae</taxon>
        <taxon>Meripilus</taxon>
    </lineage>
</organism>
<comment type="caution">
    <text evidence="10">Lacks conserved residue(s) required for the propagation of feature annotation.</text>
</comment>
<evidence type="ECO:0000256" key="11">
    <source>
        <dbReference type="SAM" id="MobiDB-lite"/>
    </source>
</evidence>
<comment type="function">
    <text evidence="1 10">Involved in cell fusion during mating by stabilizing the plasma membrane fusion event.</text>
</comment>